<evidence type="ECO:0000313" key="5">
    <source>
        <dbReference type="Proteomes" id="UP001515480"/>
    </source>
</evidence>
<evidence type="ECO:0000256" key="2">
    <source>
        <dbReference type="SAM" id="Phobius"/>
    </source>
</evidence>
<feature type="compositionally biased region" description="Polar residues" evidence="1">
    <location>
        <begin position="77"/>
        <end position="90"/>
    </location>
</feature>
<name>A0AB34J7L0_PRYPA</name>
<keyword evidence="2" id="KW-1133">Transmembrane helix</keyword>
<evidence type="ECO:0000313" key="3">
    <source>
        <dbReference type="EMBL" id="KAL1515171.1"/>
    </source>
</evidence>
<keyword evidence="2" id="KW-0472">Membrane</keyword>
<comment type="caution">
    <text evidence="3">The sequence shown here is derived from an EMBL/GenBank/DDBJ whole genome shotgun (WGS) entry which is preliminary data.</text>
</comment>
<proteinExistence type="predicted"/>
<dbReference type="EMBL" id="JBGBPQ010000012">
    <property type="protein sequence ID" value="KAL1515178.1"/>
    <property type="molecule type" value="Genomic_DNA"/>
</dbReference>
<keyword evidence="5" id="KW-1185">Reference proteome</keyword>
<evidence type="ECO:0000313" key="4">
    <source>
        <dbReference type="EMBL" id="KAL1515178.1"/>
    </source>
</evidence>
<keyword evidence="2" id="KW-0812">Transmembrane</keyword>
<gene>
    <name evidence="3" type="ORF">AB1Y20_004232</name>
    <name evidence="4" type="ORF">AB1Y20_004239</name>
</gene>
<reference evidence="3 5" key="1">
    <citation type="journal article" date="2024" name="Science">
        <title>Giant polyketide synthase enzymes in the biosynthesis of giant marine polyether toxins.</title>
        <authorList>
            <person name="Fallon T.R."/>
            <person name="Shende V.V."/>
            <person name="Wierzbicki I.H."/>
            <person name="Pendleton A.L."/>
            <person name="Watervoot N.F."/>
            <person name="Auber R.P."/>
            <person name="Gonzalez D.J."/>
            <person name="Wisecaver J.H."/>
            <person name="Moore B.S."/>
        </authorList>
    </citation>
    <scope>NUCLEOTIDE SEQUENCE [LARGE SCALE GENOMIC DNA]</scope>
    <source>
        <strain evidence="3 5">12B1</strain>
    </source>
</reference>
<feature type="compositionally biased region" description="Basic and acidic residues" evidence="1">
    <location>
        <begin position="51"/>
        <end position="76"/>
    </location>
</feature>
<evidence type="ECO:0000256" key="1">
    <source>
        <dbReference type="SAM" id="MobiDB-lite"/>
    </source>
</evidence>
<accession>A0AB34J7L0</accession>
<dbReference type="Proteomes" id="UP001515480">
    <property type="component" value="Unassembled WGS sequence"/>
</dbReference>
<dbReference type="AlphaFoldDB" id="A0AB34J7L0"/>
<organism evidence="3 5">
    <name type="scientific">Prymnesium parvum</name>
    <name type="common">Toxic golden alga</name>
    <dbReference type="NCBI Taxonomy" id="97485"/>
    <lineage>
        <taxon>Eukaryota</taxon>
        <taxon>Haptista</taxon>
        <taxon>Haptophyta</taxon>
        <taxon>Prymnesiophyceae</taxon>
        <taxon>Prymnesiales</taxon>
        <taxon>Prymnesiaceae</taxon>
        <taxon>Prymnesium</taxon>
    </lineage>
</organism>
<protein>
    <submittedName>
        <fullName evidence="3">Uncharacterized protein</fullName>
    </submittedName>
</protein>
<dbReference type="EMBL" id="JBGBPQ010000012">
    <property type="protein sequence ID" value="KAL1515171.1"/>
    <property type="molecule type" value="Genomic_DNA"/>
</dbReference>
<sequence>MNALLRDAHNGKLVSIRKLFDLALAYEHKLAEASKQIPVKQSVPIAGAHASEAEHQSKRRRPEGNACERGDSDRATARNQTDTNRPTNDATAAPDSELVPTTARGRGRGRQSESGKEKSCARSRQRLHKHAFTILMTVVTLLGGQTAFTMFVVGMIRAACSKTGLVKRYVLLSKHVLNIMLDDGEVCRRLTKELDKRRKPPIARFRTARLEGVTIAAIDKLRFSSI</sequence>
<feature type="region of interest" description="Disordered" evidence="1">
    <location>
        <begin position="48"/>
        <end position="123"/>
    </location>
</feature>
<feature type="compositionally biased region" description="Basic and acidic residues" evidence="1">
    <location>
        <begin position="110"/>
        <end position="120"/>
    </location>
</feature>
<feature type="transmembrane region" description="Helical" evidence="2">
    <location>
        <begin position="132"/>
        <end position="156"/>
    </location>
</feature>